<evidence type="ECO:0000313" key="9">
    <source>
        <dbReference type="Proteomes" id="UP000676336"/>
    </source>
</evidence>
<comment type="catalytic activity">
    <reaction evidence="1">
        <text>Hydrolysis of terminal, non-reducing beta-D-glucosyl residues with release of beta-D-glucose.</text>
        <dbReference type="EC" id="3.2.1.21"/>
    </reaction>
</comment>
<dbReference type="PANTHER" id="PTHR30620">
    <property type="entry name" value="PERIPLASMIC BETA-GLUCOSIDASE-RELATED"/>
    <property type="match status" value="1"/>
</dbReference>
<comment type="caution">
    <text evidence="8">The sequence shown here is derived from an EMBL/GenBank/DDBJ whole genome shotgun (WGS) entry which is preliminary data.</text>
</comment>
<protein>
    <recommendedName>
        <fullName evidence="3">beta-glucosidase</fullName>
        <ecNumber evidence="3">3.2.1.21</ecNumber>
    </recommendedName>
</protein>
<evidence type="ECO:0000313" key="8">
    <source>
        <dbReference type="EMBL" id="CAF5142150.1"/>
    </source>
</evidence>
<evidence type="ECO:0000256" key="7">
    <source>
        <dbReference type="SAM" id="SignalP"/>
    </source>
</evidence>
<evidence type="ECO:0000256" key="2">
    <source>
        <dbReference type="ARBA" id="ARBA00005336"/>
    </source>
</evidence>
<name>A0A8S3FX46_9BILA</name>
<evidence type="ECO:0000256" key="4">
    <source>
        <dbReference type="ARBA" id="ARBA00022729"/>
    </source>
</evidence>
<proteinExistence type="inferred from homology"/>
<keyword evidence="5" id="KW-0378">Hydrolase</keyword>
<comment type="similarity">
    <text evidence="2">Belongs to the glycosyl hydrolase 3 family.</text>
</comment>
<dbReference type="EC" id="3.2.1.21" evidence="3"/>
<keyword evidence="4 7" id="KW-0732">Signal</keyword>
<gene>
    <name evidence="8" type="ORF">SMN809_LOCUS63457</name>
</gene>
<dbReference type="InterPro" id="IPR017853">
    <property type="entry name" value="GH"/>
</dbReference>
<feature type="signal peptide" evidence="7">
    <location>
        <begin position="1"/>
        <end position="19"/>
    </location>
</feature>
<evidence type="ECO:0000256" key="3">
    <source>
        <dbReference type="ARBA" id="ARBA00012744"/>
    </source>
</evidence>
<sequence>MSSSIFLLIFIFNIHTILTAPPSLTSYDDKVNALLSKMTDEEKAGQMTQITINLILKDASKPWDQIEVDPVKLAAAIQDYKVGSILNVAETGAYSVDQWHDIIGKVQDEAQRSRLQIPILYGI</sequence>
<dbReference type="Proteomes" id="UP000676336">
    <property type="component" value="Unassembled WGS sequence"/>
</dbReference>
<evidence type="ECO:0000256" key="1">
    <source>
        <dbReference type="ARBA" id="ARBA00000448"/>
    </source>
</evidence>
<reference evidence="8" key="1">
    <citation type="submission" date="2021-02" db="EMBL/GenBank/DDBJ databases">
        <authorList>
            <person name="Nowell W R."/>
        </authorList>
    </citation>
    <scope>NUCLEOTIDE SEQUENCE</scope>
</reference>
<evidence type="ECO:0000256" key="5">
    <source>
        <dbReference type="ARBA" id="ARBA00022801"/>
    </source>
</evidence>
<dbReference type="Gene3D" id="3.20.20.300">
    <property type="entry name" value="Glycoside hydrolase, family 3, N-terminal domain"/>
    <property type="match status" value="1"/>
</dbReference>
<organism evidence="8 9">
    <name type="scientific">Rotaria magnacalcarata</name>
    <dbReference type="NCBI Taxonomy" id="392030"/>
    <lineage>
        <taxon>Eukaryota</taxon>
        <taxon>Metazoa</taxon>
        <taxon>Spiralia</taxon>
        <taxon>Gnathifera</taxon>
        <taxon>Rotifera</taxon>
        <taxon>Eurotatoria</taxon>
        <taxon>Bdelloidea</taxon>
        <taxon>Philodinida</taxon>
        <taxon>Philodinidae</taxon>
        <taxon>Rotaria</taxon>
    </lineage>
</organism>
<dbReference type="EMBL" id="CAJOBI010274440">
    <property type="protein sequence ID" value="CAF5142150.1"/>
    <property type="molecule type" value="Genomic_DNA"/>
</dbReference>
<feature type="non-terminal residue" evidence="8">
    <location>
        <position position="123"/>
    </location>
</feature>
<keyword evidence="6" id="KW-0326">Glycosidase</keyword>
<dbReference type="AlphaFoldDB" id="A0A8S3FX46"/>
<dbReference type="InterPro" id="IPR051915">
    <property type="entry name" value="Cellulose_Degrad_GH3"/>
</dbReference>
<dbReference type="InterPro" id="IPR036962">
    <property type="entry name" value="Glyco_hydro_3_N_sf"/>
</dbReference>
<evidence type="ECO:0000256" key="6">
    <source>
        <dbReference type="ARBA" id="ARBA00023295"/>
    </source>
</evidence>
<accession>A0A8S3FX46</accession>
<dbReference type="SUPFAM" id="SSF51445">
    <property type="entry name" value="(Trans)glycosidases"/>
    <property type="match status" value="1"/>
</dbReference>
<dbReference type="GO" id="GO:0008422">
    <property type="term" value="F:beta-glucosidase activity"/>
    <property type="evidence" value="ECO:0007669"/>
    <property type="project" value="UniProtKB-EC"/>
</dbReference>
<feature type="chain" id="PRO_5035943264" description="beta-glucosidase" evidence="7">
    <location>
        <begin position="20"/>
        <end position="123"/>
    </location>
</feature>
<dbReference type="PANTHER" id="PTHR30620:SF16">
    <property type="entry name" value="LYSOSOMAL BETA GLUCOSIDASE"/>
    <property type="match status" value="1"/>
</dbReference>
<dbReference type="GO" id="GO:0009251">
    <property type="term" value="P:glucan catabolic process"/>
    <property type="evidence" value="ECO:0007669"/>
    <property type="project" value="TreeGrafter"/>
</dbReference>